<organism evidence="2 3">
    <name type="scientific">Aurantiacibacter sediminis</name>
    <dbReference type="NCBI Taxonomy" id="2793064"/>
    <lineage>
        <taxon>Bacteria</taxon>
        <taxon>Pseudomonadati</taxon>
        <taxon>Pseudomonadota</taxon>
        <taxon>Alphaproteobacteria</taxon>
        <taxon>Sphingomonadales</taxon>
        <taxon>Erythrobacteraceae</taxon>
        <taxon>Aurantiacibacter</taxon>
    </lineage>
</organism>
<keyword evidence="1" id="KW-0472">Membrane</keyword>
<dbReference type="Proteomes" id="UP000602442">
    <property type="component" value="Unassembled WGS sequence"/>
</dbReference>
<protein>
    <submittedName>
        <fullName evidence="2">Uncharacterized protein</fullName>
    </submittedName>
</protein>
<keyword evidence="1" id="KW-0812">Transmembrane</keyword>
<evidence type="ECO:0000256" key="1">
    <source>
        <dbReference type="SAM" id="Phobius"/>
    </source>
</evidence>
<gene>
    <name evidence="2" type="ORF">I5L03_03055</name>
</gene>
<sequence length="48" mass="4776">MIKTATIAAADPSADRSAVTTLAGTVSAFVSLLSIVATTSVATVTMMM</sequence>
<proteinExistence type="predicted"/>
<keyword evidence="3" id="KW-1185">Reference proteome</keyword>
<accession>A0ABS0N0S7</accession>
<comment type="caution">
    <text evidence="2">The sequence shown here is derived from an EMBL/GenBank/DDBJ whole genome shotgun (WGS) entry which is preliminary data.</text>
</comment>
<dbReference type="RefSeq" id="WP_197920214.1">
    <property type="nucleotide sequence ID" value="NZ_CAWPTA010000006.1"/>
</dbReference>
<dbReference type="EMBL" id="JAEANY010000001">
    <property type="protein sequence ID" value="MBH5321564.1"/>
    <property type="molecule type" value="Genomic_DNA"/>
</dbReference>
<evidence type="ECO:0000313" key="2">
    <source>
        <dbReference type="EMBL" id="MBH5321564.1"/>
    </source>
</evidence>
<reference evidence="2 3" key="1">
    <citation type="submission" date="2020-11" db="EMBL/GenBank/DDBJ databases">
        <title>Erythrobacter sediminis sp. nov., a marine bacterium from a tidal flat of Garorim Bay.</title>
        <authorList>
            <person name="Kim D."/>
            <person name="Yoo Y."/>
            <person name="Kim J.-J."/>
        </authorList>
    </citation>
    <scope>NUCLEOTIDE SEQUENCE [LARGE SCALE GENOMIC DNA]</scope>
    <source>
        <strain evidence="2 3">JGD-13</strain>
    </source>
</reference>
<feature type="transmembrane region" description="Helical" evidence="1">
    <location>
        <begin position="22"/>
        <end position="44"/>
    </location>
</feature>
<keyword evidence="1" id="KW-1133">Transmembrane helix</keyword>
<name>A0ABS0N0S7_9SPHN</name>
<evidence type="ECO:0000313" key="3">
    <source>
        <dbReference type="Proteomes" id="UP000602442"/>
    </source>
</evidence>